<keyword evidence="1" id="KW-0812">Transmembrane</keyword>
<sequence>MAGSSAPHPALDDPAAQWQPFAFTVRRGGSAADGAGHKADLESNLVEALRVRGVVGAVADGATAALPGWLLVRIAIDDDGRVVTAAGGLPPRPSVQVEELVGALARQLGVTVVIDEENALGPDGRPVPGEDVLPADVAGDLRFVYAWRGTDLLGARALASSMKQPVTAYRQEAWVVAVVEDDTNVVLEQPPAWDLGFPFVTMSRTGEVRSLTYAAAKGRKALALELGWAPPMAPVLPDPGRDGPAVRRLAEWLSAGRLDPGDLPAHPDLSDELAEDLVAATGSPDGHDFLVTVGTLLGVPRLVAELAEGAPGAELRAGMPERVEPSSASGLVGAAFRAELSREPTGSDPFSRLRRLFRARPGWHLAFGLLELALGTLVWLSLLGAWSDVPGWLRTTAAVLLTVDGLGNALLAAHRLRKLRGTVRNG</sequence>
<keyword evidence="1" id="KW-1133">Transmembrane helix</keyword>
<evidence type="ECO:0000256" key="1">
    <source>
        <dbReference type="SAM" id="Phobius"/>
    </source>
</evidence>
<keyword evidence="1" id="KW-0472">Membrane</keyword>
<evidence type="ECO:0008006" key="4">
    <source>
        <dbReference type="Google" id="ProtNLM"/>
    </source>
</evidence>
<comment type="caution">
    <text evidence="2">The sequence shown here is derived from an EMBL/GenBank/DDBJ whole genome shotgun (WGS) entry which is preliminary data.</text>
</comment>
<evidence type="ECO:0000313" key="3">
    <source>
        <dbReference type="Proteomes" id="UP001499841"/>
    </source>
</evidence>
<organism evidence="2 3">
    <name type="scientific">Georgenia daeguensis</name>
    <dbReference type="NCBI Taxonomy" id="908355"/>
    <lineage>
        <taxon>Bacteria</taxon>
        <taxon>Bacillati</taxon>
        <taxon>Actinomycetota</taxon>
        <taxon>Actinomycetes</taxon>
        <taxon>Micrococcales</taxon>
        <taxon>Bogoriellaceae</taxon>
        <taxon>Georgenia</taxon>
    </lineage>
</organism>
<accession>A0ABP8EWH1</accession>
<feature type="transmembrane region" description="Helical" evidence="1">
    <location>
        <begin position="392"/>
        <end position="411"/>
    </location>
</feature>
<gene>
    <name evidence="2" type="ORF">GCM10022262_26980</name>
</gene>
<protein>
    <recommendedName>
        <fullName evidence="4">DUF2207 domain-containing protein</fullName>
    </recommendedName>
</protein>
<feature type="transmembrane region" description="Helical" evidence="1">
    <location>
        <begin position="362"/>
        <end position="386"/>
    </location>
</feature>
<dbReference type="RefSeq" id="WP_345042137.1">
    <property type="nucleotide sequence ID" value="NZ_BAABBA010000013.1"/>
</dbReference>
<dbReference type="Proteomes" id="UP001499841">
    <property type="component" value="Unassembled WGS sequence"/>
</dbReference>
<keyword evidence="3" id="KW-1185">Reference proteome</keyword>
<proteinExistence type="predicted"/>
<evidence type="ECO:0000313" key="2">
    <source>
        <dbReference type="EMBL" id="GAA4288338.1"/>
    </source>
</evidence>
<dbReference type="EMBL" id="BAABBA010000013">
    <property type="protein sequence ID" value="GAA4288338.1"/>
    <property type="molecule type" value="Genomic_DNA"/>
</dbReference>
<name>A0ABP8EWH1_9MICO</name>
<reference evidence="3" key="1">
    <citation type="journal article" date="2019" name="Int. J. Syst. Evol. Microbiol.">
        <title>The Global Catalogue of Microorganisms (GCM) 10K type strain sequencing project: providing services to taxonomists for standard genome sequencing and annotation.</title>
        <authorList>
            <consortium name="The Broad Institute Genomics Platform"/>
            <consortium name="The Broad Institute Genome Sequencing Center for Infectious Disease"/>
            <person name="Wu L."/>
            <person name="Ma J."/>
        </authorList>
    </citation>
    <scope>NUCLEOTIDE SEQUENCE [LARGE SCALE GENOMIC DNA]</scope>
    <source>
        <strain evidence="3">JCM 17459</strain>
    </source>
</reference>